<dbReference type="Gene3D" id="3.90.79.10">
    <property type="entry name" value="Nucleoside Triphosphate Pyrophosphohydrolase"/>
    <property type="match status" value="1"/>
</dbReference>
<dbReference type="InterPro" id="IPR047127">
    <property type="entry name" value="MutT-like"/>
</dbReference>
<dbReference type="PROSITE" id="PS00893">
    <property type="entry name" value="NUDIX_BOX"/>
    <property type="match status" value="1"/>
</dbReference>
<comment type="caution">
    <text evidence="14">The sequence shown here is derived from an EMBL/GenBank/DDBJ whole genome shotgun (WGS) entry which is preliminary data.</text>
</comment>
<keyword evidence="5" id="KW-0479">Metal-binding</keyword>
<dbReference type="InterPro" id="IPR015797">
    <property type="entry name" value="NUDIX_hydrolase-like_dom_sf"/>
</dbReference>
<evidence type="ECO:0000256" key="3">
    <source>
        <dbReference type="ARBA" id="ARBA00022457"/>
    </source>
</evidence>
<keyword evidence="9" id="KW-0234">DNA repair</keyword>
<gene>
    <name evidence="14" type="ORF">GB881_14830</name>
</gene>
<evidence type="ECO:0000256" key="7">
    <source>
        <dbReference type="ARBA" id="ARBA00022801"/>
    </source>
</evidence>
<dbReference type="InterPro" id="IPR020476">
    <property type="entry name" value="Nudix_hydrolase"/>
</dbReference>
<dbReference type="GO" id="GO:0035539">
    <property type="term" value="F:8-oxo-7,8-dihydrodeoxyguanosine triphosphate pyrophosphatase activity"/>
    <property type="evidence" value="ECO:0007669"/>
    <property type="project" value="UniProtKB-EC"/>
</dbReference>
<dbReference type="InterPro" id="IPR000086">
    <property type="entry name" value="NUDIX_hydrolase_dom"/>
</dbReference>
<dbReference type="Proteomes" id="UP000437709">
    <property type="component" value="Unassembled WGS sequence"/>
</dbReference>
<evidence type="ECO:0000256" key="12">
    <source>
        <dbReference type="RuleBase" id="RU003476"/>
    </source>
</evidence>
<evidence type="ECO:0000256" key="8">
    <source>
        <dbReference type="ARBA" id="ARBA00022842"/>
    </source>
</evidence>
<name>A0A6N7EIU4_9MICO</name>
<evidence type="ECO:0000259" key="13">
    <source>
        <dbReference type="PROSITE" id="PS51462"/>
    </source>
</evidence>
<keyword evidence="3" id="KW-0515">Mutator protein</keyword>
<dbReference type="Pfam" id="PF00293">
    <property type="entry name" value="NUDIX"/>
    <property type="match status" value="1"/>
</dbReference>
<sequence>MTGTGATATDRRLVVAAAIWDSLERPSAMLCAQRSAPPELAGRWELPGGKVEPDEAPEAALHRELAEELGIKVRLGPVVPTAEGADWPILHHLRMRVWLAEVTSGVAEALQDHAELRWVARDELDDLDWLDPDRPILRALRAATR</sequence>
<reference evidence="14 15" key="1">
    <citation type="submission" date="2019-10" db="EMBL/GenBank/DDBJ databases">
        <title>Georgenia wutianyii sp. nov. and Georgenia yuyongxinii sp. nov. isolated from plateau pika (Ochotona curzoniae) in the Qinghai-Tibet plateau of China.</title>
        <authorList>
            <person name="Tian Z."/>
        </authorList>
    </citation>
    <scope>NUCLEOTIDE SEQUENCE [LARGE SCALE GENOMIC DNA]</scope>
    <source>
        <strain evidence="14 15">JCM 19765</strain>
    </source>
</reference>
<evidence type="ECO:0000256" key="4">
    <source>
        <dbReference type="ARBA" id="ARBA00022705"/>
    </source>
</evidence>
<dbReference type="EC" id="3.6.1.55" evidence="11"/>
<dbReference type="GO" id="GO:0046872">
    <property type="term" value="F:metal ion binding"/>
    <property type="evidence" value="ECO:0007669"/>
    <property type="project" value="UniProtKB-KW"/>
</dbReference>
<dbReference type="RefSeq" id="WP_152194276.1">
    <property type="nucleotide sequence ID" value="NZ_VUKD01000001.1"/>
</dbReference>
<protein>
    <recommendedName>
        <fullName evidence="11">8-oxo-dGTP diphosphatase</fullName>
        <ecNumber evidence="11">3.6.1.55</ecNumber>
    </recommendedName>
</protein>
<evidence type="ECO:0000256" key="10">
    <source>
        <dbReference type="ARBA" id="ARBA00035861"/>
    </source>
</evidence>
<dbReference type="GO" id="GO:0008413">
    <property type="term" value="F:8-oxo-7,8-dihydroguanosine triphosphate pyrophosphatase activity"/>
    <property type="evidence" value="ECO:0007669"/>
    <property type="project" value="TreeGrafter"/>
</dbReference>
<dbReference type="PANTHER" id="PTHR47707:SF1">
    <property type="entry name" value="NUDIX HYDROLASE FAMILY PROTEIN"/>
    <property type="match status" value="1"/>
</dbReference>
<organism evidence="14 15">
    <name type="scientific">Georgenia subflava</name>
    <dbReference type="NCBI Taxonomy" id="1622177"/>
    <lineage>
        <taxon>Bacteria</taxon>
        <taxon>Bacillati</taxon>
        <taxon>Actinomycetota</taxon>
        <taxon>Actinomycetes</taxon>
        <taxon>Micrococcales</taxon>
        <taxon>Bogoriellaceae</taxon>
        <taxon>Georgenia</taxon>
    </lineage>
</organism>
<dbReference type="PRINTS" id="PR00502">
    <property type="entry name" value="NUDIXFAMILY"/>
</dbReference>
<keyword evidence="4" id="KW-0235">DNA replication</keyword>
<dbReference type="InterPro" id="IPR020084">
    <property type="entry name" value="NUDIX_hydrolase_CS"/>
</dbReference>
<dbReference type="OrthoDB" id="9804442at2"/>
<comment type="cofactor">
    <cofactor evidence="1">
        <name>Mg(2+)</name>
        <dbReference type="ChEBI" id="CHEBI:18420"/>
    </cofactor>
</comment>
<dbReference type="GO" id="GO:0044715">
    <property type="term" value="F:8-oxo-dGDP phosphatase activity"/>
    <property type="evidence" value="ECO:0007669"/>
    <property type="project" value="TreeGrafter"/>
</dbReference>
<keyword evidence="8" id="KW-0460">Magnesium</keyword>
<dbReference type="AlphaFoldDB" id="A0A6N7EIU4"/>
<comment type="similarity">
    <text evidence="2 12">Belongs to the Nudix hydrolase family.</text>
</comment>
<proteinExistence type="inferred from homology"/>
<evidence type="ECO:0000313" key="14">
    <source>
        <dbReference type="EMBL" id="MPV38302.1"/>
    </source>
</evidence>
<dbReference type="SUPFAM" id="SSF55811">
    <property type="entry name" value="Nudix"/>
    <property type="match status" value="1"/>
</dbReference>
<evidence type="ECO:0000256" key="2">
    <source>
        <dbReference type="ARBA" id="ARBA00005582"/>
    </source>
</evidence>
<keyword evidence="7 12" id="KW-0378">Hydrolase</keyword>
<keyword evidence="15" id="KW-1185">Reference proteome</keyword>
<comment type="catalytic activity">
    <reaction evidence="10">
        <text>8-oxo-dGTP + H2O = 8-oxo-dGMP + diphosphate + H(+)</text>
        <dbReference type="Rhea" id="RHEA:31575"/>
        <dbReference type="ChEBI" id="CHEBI:15377"/>
        <dbReference type="ChEBI" id="CHEBI:15378"/>
        <dbReference type="ChEBI" id="CHEBI:33019"/>
        <dbReference type="ChEBI" id="CHEBI:63224"/>
        <dbReference type="ChEBI" id="CHEBI:77896"/>
        <dbReference type="EC" id="3.6.1.55"/>
    </reaction>
</comment>
<feature type="domain" description="Nudix hydrolase" evidence="13">
    <location>
        <begin position="10"/>
        <end position="144"/>
    </location>
</feature>
<evidence type="ECO:0000256" key="5">
    <source>
        <dbReference type="ARBA" id="ARBA00022723"/>
    </source>
</evidence>
<accession>A0A6N7EIU4</accession>
<dbReference type="GO" id="GO:0006281">
    <property type="term" value="P:DNA repair"/>
    <property type="evidence" value="ECO:0007669"/>
    <property type="project" value="UniProtKB-KW"/>
</dbReference>
<evidence type="ECO:0000313" key="15">
    <source>
        <dbReference type="Proteomes" id="UP000437709"/>
    </source>
</evidence>
<evidence type="ECO:0000256" key="9">
    <source>
        <dbReference type="ARBA" id="ARBA00023204"/>
    </source>
</evidence>
<dbReference type="PANTHER" id="PTHR47707">
    <property type="entry name" value="8-OXO-DGTP DIPHOSPHATASE"/>
    <property type="match status" value="1"/>
</dbReference>
<evidence type="ECO:0000256" key="11">
    <source>
        <dbReference type="ARBA" id="ARBA00038905"/>
    </source>
</evidence>
<evidence type="ECO:0000256" key="1">
    <source>
        <dbReference type="ARBA" id="ARBA00001946"/>
    </source>
</evidence>
<evidence type="ECO:0000256" key="6">
    <source>
        <dbReference type="ARBA" id="ARBA00022763"/>
    </source>
</evidence>
<keyword evidence="6" id="KW-0227">DNA damage</keyword>
<dbReference type="GO" id="GO:0006260">
    <property type="term" value="P:DNA replication"/>
    <property type="evidence" value="ECO:0007669"/>
    <property type="project" value="UniProtKB-KW"/>
</dbReference>
<dbReference type="PROSITE" id="PS51462">
    <property type="entry name" value="NUDIX"/>
    <property type="match status" value="1"/>
</dbReference>
<dbReference type="CDD" id="cd03425">
    <property type="entry name" value="NUDIX_MutT_NudA_like"/>
    <property type="match status" value="1"/>
</dbReference>
<dbReference type="EMBL" id="WHPC01000072">
    <property type="protein sequence ID" value="MPV38302.1"/>
    <property type="molecule type" value="Genomic_DNA"/>
</dbReference>
<dbReference type="GO" id="GO:0044716">
    <property type="term" value="F:8-oxo-GDP phosphatase activity"/>
    <property type="evidence" value="ECO:0007669"/>
    <property type="project" value="TreeGrafter"/>
</dbReference>